<accession>A0A4U1C4A5</accession>
<sequence>MIVMKLKKVLFTLFLAAFAFTTQAQSFRVENSLPITQLTDTTNFSLLNSRLGSRFTFSLLNEKQSIQTGSLGFDMDEQTGLLISLEVQKKTYCFRTTPLPRNTKYFNNQQLRFGPSSMELSGQTDEGMDVRFTLISSFTKSKTLEDSSAIKVQIFPGYYFLVNISNNSNVKQEGKLKIALAKTPVKSFNFMSLEPMKPDNNEQQVYFRDNANLNGKTILAAAKTKANGTFNDHGFGGLVYNFNINPKDKKEFSQIYTTYNDSTVIPDKRVNQSLRFYYTKYWKNVEEVLKYAQENFDKNIALTQDFEDTLMKSGLTPKEKWVLALAFHTDLANTYFLLDENNQPRFYVSEGRFKHLSTVDVAHETEVNAIFSPWRLKLQLAQWTNYIARAEVTVPANAIQNKPAYQQGMTSAEYGPYLYHDVGDLPFVSETANYNYGPHMAVEENTSFVLLLYWYWKISNDDEFVKSMLGTVDELLQSVINRDTNENGIADMAYGWTTYDANEALKLSPDNTFLGAKQFGAYVVAAEMLRALANKDKTKVIDATKAGVVDGEGAGFKKLGTEVNNEKLRNKQADKYETEAKTILATLEKAQLKYGFIPVSLDEKFPKWNQRSVVIGEGLFLPGLAGSKAPLLKQLATVLKKDYAATYAKSMTDYGIKLTTDEGTTWFSKTIVADVVASQWYGINHTSAGYIYEWNKNSPYAYNDGLLKENDVWIGYWYPRGISALGYWMLKNAEKK</sequence>
<dbReference type="InterPro" id="IPR012341">
    <property type="entry name" value="6hp_glycosidase-like_sf"/>
</dbReference>
<keyword evidence="3" id="KW-1185">Reference proteome</keyword>
<dbReference type="InterPro" id="IPR000852">
    <property type="entry name" value="Glyco_hydro_52"/>
</dbReference>
<dbReference type="AlphaFoldDB" id="A0A4U1C4A5"/>
<dbReference type="Pfam" id="PF03512">
    <property type="entry name" value="Glyco_hydro_52"/>
    <property type="match status" value="1"/>
</dbReference>
<name>A0A4U1C4A5_9SPHI</name>
<comment type="caution">
    <text evidence="2">The sequence shown here is derived from an EMBL/GenBank/DDBJ whole genome shotgun (WGS) entry which is preliminary data.</text>
</comment>
<reference evidence="2 3" key="1">
    <citation type="submission" date="2019-04" db="EMBL/GenBank/DDBJ databases">
        <title>Pedobacter sp. AR-3-17 sp. nov., isolated from Arctic soil.</title>
        <authorList>
            <person name="Dahal R.H."/>
            <person name="Kim D.-U."/>
        </authorList>
    </citation>
    <scope>NUCLEOTIDE SEQUENCE [LARGE SCALE GENOMIC DNA]</scope>
    <source>
        <strain evidence="2 3">AR-3-17</strain>
    </source>
</reference>
<gene>
    <name evidence="2" type="ORF">FA046_00465</name>
</gene>
<dbReference type="GO" id="GO:0005975">
    <property type="term" value="P:carbohydrate metabolic process"/>
    <property type="evidence" value="ECO:0007669"/>
    <property type="project" value="InterPro"/>
</dbReference>
<organism evidence="2 3">
    <name type="scientific">Pedobacter cryophilus</name>
    <dbReference type="NCBI Taxonomy" id="2571271"/>
    <lineage>
        <taxon>Bacteria</taxon>
        <taxon>Pseudomonadati</taxon>
        <taxon>Bacteroidota</taxon>
        <taxon>Sphingobacteriia</taxon>
        <taxon>Sphingobacteriales</taxon>
        <taxon>Sphingobacteriaceae</taxon>
        <taxon>Pedobacter</taxon>
    </lineage>
</organism>
<dbReference type="Gene3D" id="1.50.10.10">
    <property type="match status" value="1"/>
</dbReference>
<evidence type="ECO:0000313" key="3">
    <source>
        <dbReference type="Proteomes" id="UP000308181"/>
    </source>
</evidence>
<dbReference type="Proteomes" id="UP000308181">
    <property type="component" value="Unassembled WGS sequence"/>
</dbReference>
<protein>
    <submittedName>
        <fullName evidence="2">Uncharacterized protein</fullName>
    </submittedName>
</protein>
<feature type="chain" id="PRO_5020685641" evidence="1">
    <location>
        <begin position="25"/>
        <end position="736"/>
    </location>
</feature>
<dbReference type="SUPFAM" id="SSF48208">
    <property type="entry name" value="Six-hairpin glycosidases"/>
    <property type="match status" value="1"/>
</dbReference>
<proteinExistence type="predicted"/>
<feature type="signal peptide" evidence="1">
    <location>
        <begin position="1"/>
        <end position="24"/>
    </location>
</feature>
<evidence type="ECO:0000313" key="2">
    <source>
        <dbReference type="EMBL" id="TKC00189.1"/>
    </source>
</evidence>
<dbReference type="EMBL" id="SWBP01000001">
    <property type="protein sequence ID" value="TKC00189.1"/>
    <property type="molecule type" value="Genomic_DNA"/>
</dbReference>
<dbReference type="OrthoDB" id="721627at2"/>
<dbReference type="GO" id="GO:0009044">
    <property type="term" value="F:xylan 1,4-beta-xylosidase activity"/>
    <property type="evidence" value="ECO:0007669"/>
    <property type="project" value="InterPro"/>
</dbReference>
<dbReference type="InterPro" id="IPR008928">
    <property type="entry name" value="6-hairpin_glycosidase_sf"/>
</dbReference>
<evidence type="ECO:0000256" key="1">
    <source>
        <dbReference type="SAM" id="SignalP"/>
    </source>
</evidence>
<keyword evidence="1" id="KW-0732">Signal</keyword>